<gene>
    <name evidence="1" type="ORF">QB898_09735</name>
</gene>
<dbReference type="AlphaFoldDB" id="A0AAW6RPN0"/>
<comment type="caution">
    <text evidence="1">The sequence shown here is derived from an EMBL/GenBank/DDBJ whole genome shotgun (WGS) entry which is preliminary data.</text>
</comment>
<reference evidence="1 2" key="1">
    <citation type="submission" date="2023-04" db="EMBL/GenBank/DDBJ databases">
        <title>Ottowia paracancer sp. nov., isolated from human stomach.</title>
        <authorList>
            <person name="Song Y."/>
        </authorList>
    </citation>
    <scope>NUCLEOTIDE SEQUENCE [LARGE SCALE GENOMIC DNA]</scope>
    <source>
        <strain evidence="1 2">10c7w1</strain>
    </source>
</reference>
<sequence>MNNPNHPRQDFLNGHPQSVCFRELQPGAFRETARNACQHLLAALHYGKPGGMR</sequence>
<evidence type="ECO:0000313" key="1">
    <source>
        <dbReference type="EMBL" id="MDG9699987.1"/>
    </source>
</evidence>
<dbReference type="EMBL" id="JARVII010000020">
    <property type="protein sequence ID" value="MDG9699987.1"/>
    <property type="molecule type" value="Genomic_DNA"/>
</dbReference>
<protein>
    <submittedName>
        <fullName evidence="1">Uncharacterized protein</fullName>
    </submittedName>
</protein>
<evidence type="ECO:0000313" key="2">
    <source>
        <dbReference type="Proteomes" id="UP001237156"/>
    </source>
</evidence>
<dbReference type="Proteomes" id="UP001237156">
    <property type="component" value="Unassembled WGS sequence"/>
</dbReference>
<accession>A0AAW6RPN0</accession>
<proteinExistence type="predicted"/>
<name>A0AAW6RPN0_9BURK</name>
<dbReference type="RefSeq" id="WP_279524793.1">
    <property type="nucleotide sequence ID" value="NZ_JARVII010000020.1"/>
</dbReference>
<keyword evidence="2" id="KW-1185">Reference proteome</keyword>
<organism evidence="1 2">
    <name type="scientific">Ottowia cancrivicina</name>
    <dbReference type="NCBI Taxonomy" id="3040346"/>
    <lineage>
        <taxon>Bacteria</taxon>
        <taxon>Pseudomonadati</taxon>
        <taxon>Pseudomonadota</taxon>
        <taxon>Betaproteobacteria</taxon>
        <taxon>Burkholderiales</taxon>
        <taxon>Comamonadaceae</taxon>
        <taxon>Ottowia</taxon>
    </lineage>
</organism>